<dbReference type="AlphaFoldDB" id="A0A7C9NT62"/>
<name>A0A7C9NT62_9PROT</name>
<dbReference type="GO" id="GO:0009882">
    <property type="term" value="F:blue light photoreceptor activity"/>
    <property type="evidence" value="ECO:0007669"/>
    <property type="project" value="InterPro"/>
</dbReference>
<reference evidence="2 3" key="1">
    <citation type="submission" date="2019-09" db="EMBL/GenBank/DDBJ databases">
        <title>H2 Metabolism Revealed by Metagenomic Analysis in Subglacial Sediment of East Antarctica.</title>
        <authorList>
            <person name="Yang Z."/>
            <person name="Zhang Y."/>
            <person name="Lv Y."/>
            <person name="Yan W."/>
            <person name="Xiao X."/>
            <person name="Sun B."/>
            <person name="Ma H."/>
        </authorList>
    </citation>
    <scope>NUCLEOTIDE SEQUENCE [LARGE SCALE GENOMIC DNA]</scope>
    <source>
        <strain evidence="2">Bin2_2</strain>
    </source>
</reference>
<dbReference type="SMART" id="SM01034">
    <property type="entry name" value="BLUF"/>
    <property type="match status" value="1"/>
</dbReference>
<dbReference type="Pfam" id="PF04940">
    <property type="entry name" value="BLUF"/>
    <property type="match status" value="1"/>
</dbReference>
<feature type="domain" description="BLUF" evidence="1">
    <location>
        <begin position="26"/>
        <end position="118"/>
    </location>
</feature>
<dbReference type="PROSITE" id="PS50925">
    <property type="entry name" value="BLUF"/>
    <property type="match status" value="1"/>
</dbReference>
<accession>A0A7C9NT62</accession>
<protein>
    <submittedName>
        <fullName evidence="2">BLUF domain-containing protein</fullName>
    </submittedName>
</protein>
<sequence length="162" mass="18193">MSFYIAPILLRDYVASLPLEDVVSEHYQLIYLSRLALDSSVTCVAVIVRSARQRNPMQAIGGLLVFDGERFWQYLEGEKTSVCALAERIRTDCRHTDFRILLQSKFSGPRLLSAPGLEYALCYDGCLDCFEEACGTQAVDLLNALLPRLDMEPKHSIICSVI</sequence>
<gene>
    <name evidence="2" type="ORF">GZ085_04045</name>
</gene>
<dbReference type="SUPFAM" id="SSF54975">
    <property type="entry name" value="Acylphosphatase/BLUF domain-like"/>
    <property type="match status" value="1"/>
</dbReference>
<evidence type="ECO:0000313" key="2">
    <source>
        <dbReference type="EMBL" id="NDP47560.1"/>
    </source>
</evidence>
<evidence type="ECO:0000313" key="3">
    <source>
        <dbReference type="Proteomes" id="UP000483432"/>
    </source>
</evidence>
<comment type="caution">
    <text evidence="2">The sequence shown here is derived from an EMBL/GenBank/DDBJ whole genome shotgun (WGS) entry which is preliminary data.</text>
</comment>
<organism evidence="2 3">
    <name type="scientific">Sulfuriferula multivorans</name>
    <dbReference type="NCBI Taxonomy" id="1559896"/>
    <lineage>
        <taxon>Bacteria</taxon>
        <taxon>Pseudomonadati</taxon>
        <taxon>Pseudomonadota</taxon>
        <taxon>Betaproteobacteria</taxon>
        <taxon>Nitrosomonadales</taxon>
        <taxon>Sulfuricellaceae</taxon>
        <taxon>Sulfuriferula</taxon>
    </lineage>
</organism>
<evidence type="ECO:0000259" key="1">
    <source>
        <dbReference type="PROSITE" id="PS50925"/>
    </source>
</evidence>
<dbReference type="InterPro" id="IPR036046">
    <property type="entry name" value="Acylphosphatase-like_dom_sf"/>
</dbReference>
<dbReference type="Gene3D" id="3.30.70.100">
    <property type="match status" value="1"/>
</dbReference>
<dbReference type="GO" id="GO:0071949">
    <property type="term" value="F:FAD binding"/>
    <property type="evidence" value="ECO:0007669"/>
    <property type="project" value="InterPro"/>
</dbReference>
<dbReference type="InterPro" id="IPR007024">
    <property type="entry name" value="BLUF_domain"/>
</dbReference>
<dbReference type="EMBL" id="JAAFGW010000039">
    <property type="protein sequence ID" value="NDP47560.1"/>
    <property type="molecule type" value="Genomic_DNA"/>
</dbReference>
<dbReference type="Proteomes" id="UP000483432">
    <property type="component" value="Unassembled WGS sequence"/>
</dbReference>
<proteinExistence type="predicted"/>